<feature type="transmembrane region" description="Helical" evidence="9">
    <location>
        <begin position="12"/>
        <end position="38"/>
    </location>
</feature>
<comment type="similarity">
    <text evidence="8">Belongs to the NhaC Na(+)/H(+) (TC 2.A.35) antiporter family.</text>
</comment>
<evidence type="ECO:0000259" key="10">
    <source>
        <dbReference type="Pfam" id="PF03553"/>
    </source>
</evidence>
<keyword evidence="2" id="KW-0813">Transport</keyword>
<keyword evidence="6 9" id="KW-1133">Transmembrane helix</keyword>
<evidence type="ECO:0000256" key="7">
    <source>
        <dbReference type="ARBA" id="ARBA00023136"/>
    </source>
</evidence>
<feature type="transmembrane region" description="Helical" evidence="9">
    <location>
        <begin position="241"/>
        <end position="261"/>
    </location>
</feature>
<feature type="transmembrane region" description="Helical" evidence="9">
    <location>
        <begin position="111"/>
        <end position="131"/>
    </location>
</feature>
<gene>
    <name evidence="11" type="primary">nhaC</name>
    <name evidence="11" type="ORF">E1269_08910</name>
</gene>
<keyword evidence="12" id="KW-1185">Reference proteome</keyword>
<feature type="domain" description="Na+/H+ antiporter NhaC-like C-terminal" evidence="10">
    <location>
        <begin position="167"/>
        <end position="463"/>
    </location>
</feature>
<comment type="subcellular location">
    <subcellularLocation>
        <location evidence="1">Cell membrane</location>
        <topology evidence="1">Multi-pass membrane protein</topology>
    </subcellularLocation>
</comment>
<feature type="transmembrane region" description="Helical" evidence="9">
    <location>
        <begin position="323"/>
        <end position="350"/>
    </location>
</feature>
<organism evidence="11 12">
    <name type="scientific">Jiangella asiatica</name>
    <dbReference type="NCBI Taxonomy" id="2530372"/>
    <lineage>
        <taxon>Bacteria</taxon>
        <taxon>Bacillati</taxon>
        <taxon>Actinomycetota</taxon>
        <taxon>Actinomycetes</taxon>
        <taxon>Jiangellales</taxon>
        <taxon>Jiangellaceae</taxon>
        <taxon>Jiangella</taxon>
    </lineage>
</organism>
<evidence type="ECO:0000256" key="8">
    <source>
        <dbReference type="ARBA" id="ARBA00038435"/>
    </source>
</evidence>
<evidence type="ECO:0000313" key="11">
    <source>
        <dbReference type="EMBL" id="TDE11869.1"/>
    </source>
</evidence>
<feature type="transmembrane region" description="Helical" evidence="9">
    <location>
        <begin position="268"/>
        <end position="286"/>
    </location>
</feature>
<feature type="transmembrane region" description="Helical" evidence="9">
    <location>
        <begin position="444"/>
        <end position="466"/>
    </location>
</feature>
<dbReference type="InterPro" id="IPR004770">
    <property type="entry name" value="Na/H_antiport_NhaC"/>
</dbReference>
<feature type="transmembrane region" description="Helical" evidence="9">
    <location>
        <begin position="82"/>
        <end position="105"/>
    </location>
</feature>
<dbReference type="GO" id="GO:0005886">
    <property type="term" value="C:plasma membrane"/>
    <property type="evidence" value="ECO:0007669"/>
    <property type="project" value="UniProtKB-SubCell"/>
</dbReference>
<evidence type="ECO:0000256" key="3">
    <source>
        <dbReference type="ARBA" id="ARBA00022449"/>
    </source>
</evidence>
<feature type="transmembrane region" description="Helical" evidence="9">
    <location>
        <begin position="143"/>
        <end position="170"/>
    </location>
</feature>
<feature type="transmembrane region" description="Helical" evidence="9">
    <location>
        <begin position="200"/>
        <end position="221"/>
    </location>
</feature>
<evidence type="ECO:0000256" key="1">
    <source>
        <dbReference type="ARBA" id="ARBA00004651"/>
    </source>
</evidence>
<proteinExistence type="inferred from homology"/>
<keyword evidence="5 9" id="KW-0812">Transmembrane</keyword>
<sequence>MQPNETEQERVAGPAGIGYALLALATVVAVLVLGLVVADAPLPLMMAAGFLTAIPFAVARGVAYDEVERISLDMVRRGLQPVLIFVAVGALISSWILSGTVPTMIDLGLRIITPSLFLPTAIILCTLASLVNGTNFGTVATVGLALMGVASALDVPAGVAAGAIICGAVFGDKMSPLSDTTVMAPALAGAGLIPHIRHMMWTTVPAILVTTAIFTVMGLGYDDGDGATQQVEEVSAALGEAFSLGLIPLLPPLLVVALLVTRRPAFPSIALGAVAGAVVAVLYQGAGLTQTLEAMWNGYTPPESMGEIAGLLSGGETGGALKMLGLASIVVFALGIAGALQAAGVLQALLDALTPRLDTPRRLVPATLGITFVLNLIGGAVNFAVAMGTTLLRPIYERVGVEAKNLSRATEDAGTTTGPMIPWNATAVFSAGALGVSVSTYLPYLYFCFLTPLISLFYGLTGFTITRRRHPYPENRAAHPS</sequence>
<dbReference type="NCBIfam" id="TIGR00931">
    <property type="entry name" value="antiport_nhaC"/>
    <property type="match status" value="1"/>
</dbReference>
<dbReference type="Proteomes" id="UP000294739">
    <property type="component" value="Unassembled WGS sequence"/>
</dbReference>
<keyword evidence="3" id="KW-0050">Antiport</keyword>
<dbReference type="EMBL" id="SMKZ01000009">
    <property type="protein sequence ID" value="TDE11869.1"/>
    <property type="molecule type" value="Genomic_DNA"/>
</dbReference>
<dbReference type="InterPro" id="IPR052180">
    <property type="entry name" value="NhaC_Na-H+_Antiporter"/>
</dbReference>
<evidence type="ECO:0000256" key="5">
    <source>
        <dbReference type="ARBA" id="ARBA00022692"/>
    </source>
</evidence>
<evidence type="ECO:0000256" key="4">
    <source>
        <dbReference type="ARBA" id="ARBA00022475"/>
    </source>
</evidence>
<dbReference type="AlphaFoldDB" id="A0A4R5DDM5"/>
<keyword evidence="7 9" id="KW-0472">Membrane</keyword>
<dbReference type="InterPro" id="IPR018461">
    <property type="entry name" value="Na/H_Antiport_NhaC-like_C"/>
</dbReference>
<dbReference type="Pfam" id="PF03553">
    <property type="entry name" value="Na_H_antiporter"/>
    <property type="match status" value="1"/>
</dbReference>
<dbReference type="OrthoDB" id="9762978at2"/>
<evidence type="ECO:0000256" key="2">
    <source>
        <dbReference type="ARBA" id="ARBA00022448"/>
    </source>
</evidence>
<dbReference type="RefSeq" id="WP_131893510.1">
    <property type="nucleotide sequence ID" value="NZ_SMKZ01000009.1"/>
</dbReference>
<dbReference type="GO" id="GO:0015297">
    <property type="term" value="F:antiporter activity"/>
    <property type="evidence" value="ECO:0007669"/>
    <property type="project" value="UniProtKB-KW"/>
</dbReference>
<evidence type="ECO:0000256" key="6">
    <source>
        <dbReference type="ARBA" id="ARBA00022989"/>
    </source>
</evidence>
<evidence type="ECO:0000313" key="12">
    <source>
        <dbReference type="Proteomes" id="UP000294739"/>
    </source>
</evidence>
<dbReference type="PANTHER" id="PTHR33451">
    <property type="entry name" value="MALATE-2H(+)/NA(+)-LACTATE ANTIPORTER"/>
    <property type="match status" value="1"/>
</dbReference>
<accession>A0A4R5DDM5</accession>
<name>A0A4R5DDM5_9ACTN</name>
<dbReference type="InParanoid" id="A0A4R5DDM5"/>
<comment type="caution">
    <text evidence="11">The sequence shown here is derived from an EMBL/GenBank/DDBJ whole genome shotgun (WGS) entry which is preliminary data.</text>
</comment>
<feature type="transmembrane region" description="Helical" evidence="9">
    <location>
        <begin position="44"/>
        <end position="62"/>
    </location>
</feature>
<feature type="transmembrane region" description="Helical" evidence="9">
    <location>
        <begin position="362"/>
        <end position="385"/>
    </location>
</feature>
<evidence type="ECO:0000256" key="9">
    <source>
        <dbReference type="SAM" id="Phobius"/>
    </source>
</evidence>
<keyword evidence="4" id="KW-1003">Cell membrane</keyword>
<protein>
    <submittedName>
        <fullName evidence="11">Na+/H+ antiporter NhaC</fullName>
    </submittedName>
</protein>
<dbReference type="PANTHER" id="PTHR33451:SF3">
    <property type="entry name" value="MALATE-2H(+)_NA(+)-LACTATE ANTIPORTER"/>
    <property type="match status" value="1"/>
</dbReference>
<reference evidence="11 12" key="1">
    <citation type="submission" date="2019-03" db="EMBL/GenBank/DDBJ databases">
        <title>Draft genome sequences of novel Actinobacteria.</title>
        <authorList>
            <person name="Sahin N."/>
            <person name="Ay H."/>
            <person name="Saygin H."/>
        </authorList>
    </citation>
    <scope>NUCLEOTIDE SEQUENCE [LARGE SCALE GENOMIC DNA]</scope>
    <source>
        <strain evidence="11 12">5K138</strain>
    </source>
</reference>